<proteinExistence type="predicted"/>
<dbReference type="AlphaFoldDB" id="A0A1H7Y6F4"/>
<protein>
    <submittedName>
        <fullName evidence="2">Flp pilus assembly protein CpaB</fullName>
    </submittedName>
</protein>
<evidence type="ECO:0000259" key="1">
    <source>
        <dbReference type="SMART" id="SM00858"/>
    </source>
</evidence>
<dbReference type="SMART" id="SM00858">
    <property type="entry name" value="SAF"/>
    <property type="match status" value="1"/>
</dbReference>
<sequence>MDRAPIPGSRRPERLDPTWTDRLSWLTRPGTARIAAGRRLLAAVLAMTAVILLLRGDPSDDRVAVVATARDLTPGLVLRADDLRLVQLGAGAVPTGALRALEDAVGHTLTGPARAGETLTDLRLLGPRLANAATDSSDARVVPIRLADPEVTDLLREGDRVDVLTVNSDTGGPAPDARVLASAATVILVSPNDSGRGARERVVMLALPAGEATTVAAASLSTALTVTFH</sequence>
<dbReference type="CDD" id="cd11614">
    <property type="entry name" value="SAF_CpaB_FlgA_like"/>
    <property type="match status" value="1"/>
</dbReference>
<evidence type="ECO:0000313" key="3">
    <source>
        <dbReference type="Proteomes" id="UP000198677"/>
    </source>
</evidence>
<dbReference type="Pfam" id="PF08666">
    <property type="entry name" value="SAF"/>
    <property type="match status" value="1"/>
</dbReference>
<reference evidence="3" key="1">
    <citation type="submission" date="2016-10" db="EMBL/GenBank/DDBJ databases">
        <authorList>
            <person name="Varghese N."/>
            <person name="Submissions S."/>
        </authorList>
    </citation>
    <scope>NUCLEOTIDE SEQUENCE [LARGE SCALE GENOMIC DNA]</scope>
    <source>
        <strain evidence="3">DSM 44675</strain>
    </source>
</reference>
<dbReference type="InterPro" id="IPR013974">
    <property type="entry name" value="SAF"/>
</dbReference>
<organism evidence="2 3">
    <name type="scientific">Rhodococcus maanshanensis</name>
    <dbReference type="NCBI Taxonomy" id="183556"/>
    <lineage>
        <taxon>Bacteria</taxon>
        <taxon>Bacillati</taxon>
        <taxon>Actinomycetota</taxon>
        <taxon>Actinomycetes</taxon>
        <taxon>Mycobacteriales</taxon>
        <taxon>Nocardiaceae</taxon>
        <taxon>Rhodococcus</taxon>
    </lineage>
</organism>
<keyword evidence="3" id="KW-1185">Reference proteome</keyword>
<dbReference type="Proteomes" id="UP000198677">
    <property type="component" value="Unassembled WGS sequence"/>
</dbReference>
<feature type="domain" description="SAF" evidence="1">
    <location>
        <begin position="63"/>
        <end position="125"/>
    </location>
</feature>
<evidence type="ECO:0000313" key="2">
    <source>
        <dbReference type="EMBL" id="SEM40908.1"/>
    </source>
</evidence>
<name>A0A1H7Y6F4_9NOCA</name>
<dbReference type="OrthoDB" id="4808509at2"/>
<gene>
    <name evidence="2" type="ORF">SAMN05444583_13643</name>
</gene>
<dbReference type="RefSeq" id="WP_072754404.1">
    <property type="nucleotide sequence ID" value="NZ_FOAW01000036.1"/>
</dbReference>
<accession>A0A1H7Y6F4</accession>
<dbReference type="EMBL" id="FOAW01000036">
    <property type="protein sequence ID" value="SEM40908.1"/>
    <property type="molecule type" value="Genomic_DNA"/>
</dbReference>